<name>A0A645GXQ8_9ZZZZ</name>
<proteinExistence type="predicted"/>
<reference evidence="1" key="1">
    <citation type="submission" date="2019-08" db="EMBL/GenBank/DDBJ databases">
        <authorList>
            <person name="Kucharzyk K."/>
            <person name="Murdoch R.W."/>
            <person name="Higgins S."/>
            <person name="Loffler F."/>
        </authorList>
    </citation>
    <scope>NUCLEOTIDE SEQUENCE</scope>
</reference>
<protein>
    <submittedName>
        <fullName evidence="1">Uncharacterized protein</fullName>
    </submittedName>
</protein>
<dbReference type="EMBL" id="VSSQ01078724">
    <property type="protein sequence ID" value="MPN28433.1"/>
    <property type="molecule type" value="Genomic_DNA"/>
</dbReference>
<sequence>MGISIELSEALFQLTVVECKPDRFSVRVLYPDQRLQTVYLAVDQGIHRVDDEHPDS</sequence>
<evidence type="ECO:0000313" key="1">
    <source>
        <dbReference type="EMBL" id="MPN28433.1"/>
    </source>
</evidence>
<accession>A0A645GXQ8</accession>
<dbReference type="AlphaFoldDB" id="A0A645GXQ8"/>
<gene>
    <name evidence="1" type="ORF">SDC9_175874</name>
</gene>
<comment type="caution">
    <text evidence="1">The sequence shown here is derived from an EMBL/GenBank/DDBJ whole genome shotgun (WGS) entry which is preliminary data.</text>
</comment>
<organism evidence="1">
    <name type="scientific">bioreactor metagenome</name>
    <dbReference type="NCBI Taxonomy" id="1076179"/>
    <lineage>
        <taxon>unclassified sequences</taxon>
        <taxon>metagenomes</taxon>
        <taxon>ecological metagenomes</taxon>
    </lineage>
</organism>